<accession>A0A5M8IA87</accession>
<dbReference type="InterPro" id="IPR050194">
    <property type="entry name" value="Glycosyltransferase_grp1"/>
</dbReference>
<evidence type="ECO:0000313" key="3">
    <source>
        <dbReference type="Proteomes" id="UP000327458"/>
    </source>
</evidence>
<dbReference type="RefSeq" id="WP_151419268.1">
    <property type="nucleotide sequence ID" value="NZ_VMRG01000001.1"/>
</dbReference>
<keyword evidence="2" id="KW-0808">Transferase</keyword>
<name>A0A5M8IA87_CHLPH</name>
<protein>
    <submittedName>
        <fullName evidence="2">Glycosyltransferase family 4 protein</fullName>
    </submittedName>
</protein>
<dbReference type="GO" id="GO:0016757">
    <property type="term" value="F:glycosyltransferase activity"/>
    <property type="evidence" value="ECO:0007669"/>
    <property type="project" value="InterPro"/>
</dbReference>
<dbReference type="Pfam" id="PF00534">
    <property type="entry name" value="Glycos_transf_1"/>
    <property type="match status" value="1"/>
</dbReference>
<organism evidence="2 3">
    <name type="scientific">Chlorobium phaeovibrioides</name>
    <dbReference type="NCBI Taxonomy" id="1094"/>
    <lineage>
        <taxon>Bacteria</taxon>
        <taxon>Pseudomonadati</taxon>
        <taxon>Chlorobiota</taxon>
        <taxon>Chlorobiia</taxon>
        <taxon>Chlorobiales</taxon>
        <taxon>Chlorobiaceae</taxon>
        <taxon>Chlorobium/Pelodictyon group</taxon>
        <taxon>Chlorobium</taxon>
    </lineage>
</organism>
<dbReference type="SUPFAM" id="SSF53756">
    <property type="entry name" value="UDP-Glycosyltransferase/glycogen phosphorylase"/>
    <property type="match status" value="1"/>
</dbReference>
<dbReference type="PANTHER" id="PTHR45947">
    <property type="entry name" value="SULFOQUINOVOSYL TRANSFERASE SQD2"/>
    <property type="match status" value="1"/>
</dbReference>
<dbReference type="PANTHER" id="PTHR45947:SF3">
    <property type="entry name" value="SULFOQUINOVOSYL TRANSFERASE SQD2"/>
    <property type="match status" value="1"/>
</dbReference>
<dbReference type="AlphaFoldDB" id="A0A5M8IA87"/>
<comment type="caution">
    <text evidence="2">The sequence shown here is derived from an EMBL/GenBank/DDBJ whole genome shotgun (WGS) entry which is preliminary data.</text>
</comment>
<dbReference type="Proteomes" id="UP000327458">
    <property type="component" value="Unassembled WGS sequence"/>
</dbReference>
<proteinExistence type="predicted"/>
<evidence type="ECO:0000259" key="1">
    <source>
        <dbReference type="Pfam" id="PF00534"/>
    </source>
</evidence>
<feature type="domain" description="Glycosyl transferase family 1" evidence="1">
    <location>
        <begin position="191"/>
        <end position="342"/>
    </location>
</feature>
<sequence length="373" mass="41987">MHLTLFFTHKASLKTWDGVGMFEREVALYRKYLEKGMKISFITYGRKDKELFSERLSGIEILCNSTNLPTALYTKLIPLLHAKTLRKTNIIKSNQTPGAITALRTASLHNKPMLARCGYMHSINTAYEQGKESIAALMALRDEKQLFTKASHIEVTTNLMKENILSRITMNDDKITVIPNYVDINLFAPNQSEKIIDLIFIGRLRPEKNLFALLNALQGLSLKIVFIGTGAQERELKAHASELGIQVDWKGNIPNVELSRYLQQAKLFILPSHYEGHPKTLIEAMATGVPVIGADSPGIREVVKHLENGWLCGTNHESIKEAIMELSASQPLRTHLGKKARAFAVAHYALDHIVEKELMLIEKIISTSRFTRS</sequence>
<reference evidence="2 3" key="1">
    <citation type="submission" date="2019-07" db="EMBL/GenBank/DDBJ databases">
        <title>Draft genome Sequence of Chlorobium phaeovibrioides sp. strain PhvTcv-s14, from the Phylum Chlorobi.</title>
        <authorList>
            <person name="Babenko V."/>
            <person name="Boldyreva D."/>
            <person name="Kanygina A."/>
            <person name="Selezneva O."/>
            <person name="Akopiyan T."/>
            <person name="Lunina O."/>
        </authorList>
    </citation>
    <scope>NUCLEOTIDE SEQUENCE [LARGE SCALE GENOMIC DNA]</scope>
    <source>
        <strain evidence="2 3">GrTcv12</strain>
    </source>
</reference>
<gene>
    <name evidence="2" type="ORF">FP507_03680</name>
</gene>
<dbReference type="InterPro" id="IPR001296">
    <property type="entry name" value="Glyco_trans_1"/>
</dbReference>
<dbReference type="EMBL" id="VMRG01000001">
    <property type="protein sequence ID" value="KAA6232291.1"/>
    <property type="molecule type" value="Genomic_DNA"/>
</dbReference>
<dbReference type="Gene3D" id="3.40.50.2000">
    <property type="entry name" value="Glycogen Phosphorylase B"/>
    <property type="match status" value="2"/>
</dbReference>
<dbReference type="CDD" id="cd03801">
    <property type="entry name" value="GT4_PimA-like"/>
    <property type="match status" value="1"/>
</dbReference>
<evidence type="ECO:0000313" key="2">
    <source>
        <dbReference type="EMBL" id="KAA6232291.1"/>
    </source>
</evidence>